<accession>A0A1H7SGQ4</accession>
<evidence type="ECO:0000313" key="2">
    <source>
        <dbReference type="EMBL" id="SEL70667.1"/>
    </source>
</evidence>
<dbReference type="Proteomes" id="UP000185766">
    <property type="component" value="Unassembled WGS sequence"/>
</dbReference>
<organism evidence="2 3">
    <name type="scientific">Atopomonas hussainii</name>
    <dbReference type="NCBI Taxonomy" id="1429083"/>
    <lineage>
        <taxon>Bacteria</taxon>
        <taxon>Pseudomonadati</taxon>
        <taxon>Pseudomonadota</taxon>
        <taxon>Gammaproteobacteria</taxon>
        <taxon>Pseudomonadales</taxon>
        <taxon>Pseudomonadaceae</taxon>
        <taxon>Atopomonas</taxon>
    </lineage>
</organism>
<protein>
    <submittedName>
        <fullName evidence="2">Uncharacterized protein</fullName>
    </submittedName>
</protein>
<keyword evidence="3" id="KW-1185">Reference proteome</keyword>
<feature type="transmembrane region" description="Helical" evidence="1">
    <location>
        <begin position="71"/>
        <end position="92"/>
    </location>
</feature>
<proteinExistence type="predicted"/>
<feature type="transmembrane region" description="Helical" evidence="1">
    <location>
        <begin position="104"/>
        <end position="126"/>
    </location>
</feature>
<dbReference type="EMBL" id="FOAS01000018">
    <property type="protein sequence ID" value="SEL70667.1"/>
    <property type="molecule type" value="Genomic_DNA"/>
</dbReference>
<feature type="transmembrane region" description="Helical" evidence="1">
    <location>
        <begin position="37"/>
        <end position="59"/>
    </location>
</feature>
<sequence length="134" mass="15870">MPSLTLKTHLGLLLMSFVTWGLFVLIGWPDYYQSWPFFMKLAAVVAVTLLYIPLTPFILRLFCRKRFVAHSLWLALYLTVPLFIYDYLYIVLIGGDDMGFVFSYWYLSFFYFSFWLQMPLVAHLLMREPSEHSA</sequence>
<reference evidence="2 3" key="1">
    <citation type="submission" date="2016-10" db="EMBL/GenBank/DDBJ databases">
        <authorList>
            <person name="de Groot N.N."/>
        </authorList>
    </citation>
    <scope>NUCLEOTIDE SEQUENCE [LARGE SCALE GENOMIC DNA]</scope>
    <source>
        <strain evidence="2 3">JCM 19513</strain>
    </source>
</reference>
<feature type="transmembrane region" description="Helical" evidence="1">
    <location>
        <begin position="12"/>
        <end position="31"/>
    </location>
</feature>
<keyword evidence="1" id="KW-1133">Transmembrane helix</keyword>
<dbReference type="AlphaFoldDB" id="A0A1H7SGQ4"/>
<gene>
    <name evidence="2" type="ORF">SAMN05216214_11848</name>
</gene>
<evidence type="ECO:0000256" key="1">
    <source>
        <dbReference type="SAM" id="Phobius"/>
    </source>
</evidence>
<evidence type="ECO:0000313" key="3">
    <source>
        <dbReference type="Proteomes" id="UP000185766"/>
    </source>
</evidence>
<keyword evidence="1" id="KW-0472">Membrane</keyword>
<keyword evidence="1" id="KW-0812">Transmembrane</keyword>
<name>A0A1H7SGQ4_9GAMM</name>
<dbReference type="RefSeq" id="WP_074870371.1">
    <property type="nucleotide sequence ID" value="NZ_FOAS01000018.1"/>
</dbReference>